<evidence type="ECO:0000313" key="3">
    <source>
        <dbReference type="Proteomes" id="UP000245488"/>
    </source>
</evidence>
<dbReference type="GO" id="GO:0016747">
    <property type="term" value="F:acyltransferase activity, transferring groups other than amino-acyl groups"/>
    <property type="evidence" value="ECO:0007669"/>
    <property type="project" value="InterPro"/>
</dbReference>
<dbReference type="AlphaFoldDB" id="A0A317G1T7"/>
<dbReference type="SUPFAM" id="SSF55729">
    <property type="entry name" value="Acyl-CoA N-acyltransferases (Nat)"/>
    <property type="match status" value="1"/>
</dbReference>
<evidence type="ECO:0000313" key="2">
    <source>
        <dbReference type="EMBL" id="PWT28004.1"/>
    </source>
</evidence>
<proteinExistence type="predicted"/>
<name>A0A317G1T7_BUTFI</name>
<sequence length="288" mass="33685">MCTWYESHPLYEENMIKSVTKLNEYDAFINSFLEDSKFSDPHLTQRLEAGEKPEDMLTKKDHHCFVTENSDGINGLFILLIIPEEKYLEMLIGITREESAVEDLLSFIEKSYPGYEADFVFNPRNHLIKDGLIKRSADFDKEQLKMLYTHKMPECKIPCIEPLSEEYTEQYLKMHTKDVYWTGEKVMEATDRFKTFVAVEDGVVTGYIDVTHCFAENEPFDLLVKEEYRRKGYGRQLLAKALLENEPKDMMLLVDFDNGLAINLYESMGFIKKEKGNLLTAYWKVPDR</sequence>
<keyword evidence="3" id="KW-1185">Reference proteome</keyword>
<reference evidence="2 3" key="1">
    <citation type="submission" date="2017-09" db="EMBL/GenBank/DDBJ databases">
        <title>High-quality draft genome sequence of Butyrivibrio fibrisolvens INBov1, isolated from cow rumen.</title>
        <authorList>
            <person name="Rodriguez Hernaez J."/>
            <person name="Rivarola M."/>
            <person name="Paniego N."/>
            <person name="Cravero S."/>
            <person name="Ceron Cucchi M."/>
            <person name="Martinez M.C."/>
        </authorList>
    </citation>
    <scope>NUCLEOTIDE SEQUENCE [LARGE SCALE GENOMIC DNA]</scope>
    <source>
        <strain evidence="2 3">INBov1</strain>
    </source>
</reference>
<dbReference type="EMBL" id="NXNG01000001">
    <property type="protein sequence ID" value="PWT28004.1"/>
    <property type="molecule type" value="Genomic_DNA"/>
</dbReference>
<dbReference type="Pfam" id="PF13508">
    <property type="entry name" value="Acetyltransf_7"/>
    <property type="match status" value="1"/>
</dbReference>
<dbReference type="PROSITE" id="PS51186">
    <property type="entry name" value="GNAT"/>
    <property type="match status" value="1"/>
</dbReference>
<protein>
    <recommendedName>
        <fullName evidence="1">N-acetyltransferase domain-containing protein</fullName>
    </recommendedName>
</protein>
<gene>
    <name evidence="2" type="ORF">CPT75_13260</name>
</gene>
<dbReference type="Gene3D" id="3.40.630.30">
    <property type="match status" value="1"/>
</dbReference>
<dbReference type="CDD" id="cd04301">
    <property type="entry name" value="NAT_SF"/>
    <property type="match status" value="1"/>
</dbReference>
<dbReference type="Proteomes" id="UP000245488">
    <property type="component" value="Chromosome"/>
</dbReference>
<organism evidence="2 3">
    <name type="scientific">Butyrivibrio fibrisolvens</name>
    <dbReference type="NCBI Taxonomy" id="831"/>
    <lineage>
        <taxon>Bacteria</taxon>
        <taxon>Bacillati</taxon>
        <taxon>Bacillota</taxon>
        <taxon>Clostridia</taxon>
        <taxon>Lachnospirales</taxon>
        <taxon>Lachnospiraceae</taxon>
        <taxon>Butyrivibrio</taxon>
    </lineage>
</organism>
<evidence type="ECO:0000259" key="1">
    <source>
        <dbReference type="PROSITE" id="PS51186"/>
    </source>
</evidence>
<comment type="caution">
    <text evidence="2">The sequence shown here is derived from an EMBL/GenBank/DDBJ whole genome shotgun (WGS) entry which is preliminary data.</text>
</comment>
<accession>A0A317G1T7</accession>
<feature type="domain" description="N-acetyltransferase" evidence="1">
    <location>
        <begin position="158"/>
        <end position="288"/>
    </location>
</feature>
<dbReference type="InterPro" id="IPR016181">
    <property type="entry name" value="Acyl_CoA_acyltransferase"/>
</dbReference>
<dbReference type="InterPro" id="IPR000182">
    <property type="entry name" value="GNAT_dom"/>
</dbReference>